<gene>
    <name evidence="4" type="ORF">HG719_06405</name>
</gene>
<organism evidence="4 5">
    <name type="scientific">Methanobacterium subterraneum</name>
    <dbReference type="NCBI Taxonomy" id="59277"/>
    <lineage>
        <taxon>Archaea</taxon>
        <taxon>Methanobacteriati</taxon>
        <taxon>Methanobacteriota</taxon>
        <taxon>Methanomada group</taxon>
        <taxon>Methanobacteria</taxon>
        <taxon>Methanobacteriales</taxon>
        <taxon>Methanobacteriaceae</taxon>
        <taxon>Methanobacterium</taxon>
    </lineage>
</organism>
<dbReference type="InterPro" id="IPR001296">
    <property type="entry name" value="Glyco_trans_1"/>
</dbReference>
<reference evidence="4 5" key="1">
    <citation type="submission" date="2020-04" db="EMBL/GenBank/DDBJ databases">
        <title>Draft genome of Methanobacterium subterraneum isolated from animal feces.</title>
        <authorList>
            <person name="Ouboter H.T."/>
            <person name="Berger S."/>
            <person name="Gungor E."/>
            <person name="Jetten M.S.M."/>
            <person name="Welte C.U."/>
        </authorList>
    </citation>
    <scope>NUCLEOTIDE SEQUENCE [LARGE SCALE GENOMIC DNA]</scope>
    <source>
        <strain evidence="4">HO_2020</strain>
    </source>
</reference>
<dbReference type="CDD" id="cd03801">
    <property type="entry name" value="GT4_PimA-like"/>
    <property type="match status" value="1"/>
</dbReference>
<dbReference type="Pfam" id="PF00534">
    <property type="entry name" value="Glycos_transf_1"/>
    <property type="match status" value="1"/>
</dbReference>
<dbReference type="Pfam" id="PF13439">
    <property type="entry name" value="Glyco_transf_4"/>
    <property type="match status" value="1"/>
</dbReference>
<keyword evidence="1" id="KW-1133">Transmembrane helix</keyword>
<dbReference type="PANTHER" id="PTHR45947:SF3">
    <property type="entry name" value="SULFOQUINOVOSYL TRANSFERASE SQD2"/>
    <property type="match status" value="1"/>
</dbReference>
<dbReference type="SUPFAM" id="SSF53756">
    <property type="entry name" value="UDP-Glycosyltransferase/glycogen phosphorylase"/>
    <property type="match status" value="1"/>
</dbReference>
<keyword evidence="1" id="KW-0812">Transmembrane</keyword>
<dbReference type="InterPro" id="IPR028098">
    <property type="entry name" value="Glyco_trans_4-like_N"/>
</dbReference>
<sequence>MKIGVITSAYPDLEDDPHGIFVHRLMREIVKKGHDVHVLAPFTGGETDYILEGVHVERFHYFYPRRFEKLSGRAGMIDNVKEGFLVKIQVLTFLFFNVFYSLLILKNMDVIHVQWPIPNGLGALFLKKFYGIPYITTIHGEEVHLSKRYHMLFALRWLVNNSSKTITNSNATRKFCLEAGLDEEKIDVIPFGVDTDFFRPLDVYKDENIFQILSVGYLIERKGFEYLIRAMPHVLEKHENVQLKIVGSGPLESKLKSLIYELDLTGKVEIVKNVSDEKLLMLYNSADLFILPSIVDSQGNTEGLGVVLLEAMACGVPVIGSDVGGISDIIEDGKNGVLVIQKDILGLANEISNLSSDKELCKKISCCGSKMVRNKFSWNKIAEKYLKFYDI</sequence>
<dbReference type="EMBL" id="JABBYL010000022">
    <property type="protein sequence ID" value="NMO09462.1"/>
    <property type="molecule type" value="Genomic_DNA"/>
</dbReference>
<dbReference type="InterPro" id="IPR050194">
    <property type="entry name" value="Glycosyltransferase_grp1"/>
</dbReference>
<dbReference type="GO" id="GO:0016757">
    <property type="term" value="F:glycosyltransferase activity"/>
    <property type="evidence" value="ECO:0007669"/>
    <property type="project" value="InterPro"/>
</dbReference>
<proteinExistence type="predicted"/>
<keyword evidence="4" id="KW-0808">Transferase</keyword>
<dbReference type="Gene3D" id="3.40.50.2000">
    <property type="entry name" value="Glycogen Phosphorylase B"/>
    <property type="match status" value="2"/>
</dbReference>
<evidence type="ECO:0000259" key="2">
    <source>
        <dbReference type="Pfam" id="PF00534"/>
    </source>
</evidence>
<dbReference type="AlphaFoldDB" id="A0A7K4DM07"/>
<name>A0A7K4DM07_9EURY</name>
<dbReference type="PANTHER" id="PTHR45947">
    <property type="entry name" value="SULFOQUINOVOSYL TRANSFERASE SQD2"/>
    <property type="match status" value="1"/>
</dbReference>
<keyword evidence="1" id="KW-0472">Membrane</keyword>
<evidence type="ECO:0000313" key="4">
    <source>
        <dbReference type="EMBL" id="NMO09462.1"/>
    </source>
</evidence>
<dbReference type="Proteomes" id="UP000591058">
    <property type="component" value="Unassembled WGS sequence"/>
</dbReference>
<protein>
    <submittedName>
        <fullName evidence="4">Glycosyltransferase family 4 protein</fullName>
    </submittedName>
</protein>
<evidence type="ECO:0000256" key="1">
    <source>
        <dbReference type="SAM" id="Phobius"/>
    </source>
</evidence>
<evidence type="ECO:0000259" key="3">
    <source>
        <dbReference type="Pfam" id="PF13439"/>
    </source>
</evidence>
<feature type="transmembrane region" description="Helical" evidence="1">
    <location>
        <begin position="84"/>
        <end position="105"/>
    </location>
</feature>
<accession>A0A7K4DM07</accession>
<evidence type="ECO:0000313" key="5">
    <source>
        <dbReference type="Proteomes" id="UP000591058"/>
    </source>
</evidence>
<feature type="domain" description="Glycosyltransferase subfamily 4-like N-terminal" evidence="3">
    <location>
        <begin position="20"/>
        <end position="196"/>
    </location>
</feature>
<comment type="caution">
    <text evidence="4">The sequence shown here is derived from an EMBL/GenBank/DDBJ whole genome shotgun (WGS) entry which is preliminary data.</text>
</comment>
<feature type="domain" description="Glycosyl transferase family 1" evidence="2">
    <location>
        <begin position="206"/>
        <end position="365"/>
    </location>
</feature>